<evidence type="ECO:0000259" key="4">
    <source>
        <dbReference type="Pfam" id="PF00148"/>
    </source>
</evidence>
<dbReference type="PANTHER" id="PTHR39429:SF3">
    <property type="entry name" value="LIGHT-INDEPENDENT PROTOCHLOROPHYLLIDE REDUCTASE SUBUNIT N"/>
    <property type="match status" value="1"/>
</dbReference>
<dbReference type="GO" id="GO:0016020">
    <property type="term" value="C:membrane"/>
    <property type="evidence" value="ECO:0007669"/>
    <property type="project" value="InterPro"/>
</dbReference>
<dbReference type="Proteomes" id="UP000078287">
    <property type="component" value="Unassembled WGS sequence"/>
</dbReference>
<evidence type="ECO:0000313" key="6">
    <source>
        <dbReference type="Proteomes" id="UP000078287"/>
    </source>
</evidence>
<keyword evidence="2" id="KW-0560">Oxidoreductase</keyword>
<dbReference type="InterPro" id="IPR000510">
    <property type="entry name" value="Nase/OxRdtase_comp1"/>
</dbReference>
<dbReference type="PANTHER" id="PTHR39429">
    <property type="entry name" value="LIGHT-INDEPENDENT PROTOCHLOROPHYLLIDE REDUCTASE SUBUNIT N"/>
    <property type="match status" value="1"/>
</dbReference>
<sequence>MAEIIPLTPAGAEAPAEPFRGGACKLHPQTMCPAFGALRVLTRIEGAQPAMVTDTGCLYGLTFVTHFYAARKSIVAPALGTAELSSGKVQEAANAAIAEAATAANTSFIPVISLCVAETAGLAEELLPKEVDGKPVILVRVPAYAIHSHPEAKDVALAAVMRRFVDTSGEHEPGTLALIGEVFPADPLLIDGVLRKMGGRVVTTLPGRHVDEIKQAGRAAAVAALHPFYRETIGVLRERGVAVVSGAPIGAEGSAAWLRAIGAALDLDEDVVERVAAEEEAAARGFLASKPLQGATILVSGYEGNEMLYARLLIEGGARVPYVSTSIGPSALTAADEAWLKAHGTEAVIYRKTLEDDQAAMARWSFDLVIGTTTLAAYAKEKGIPSVYYTNILSVRPLFLAGGMVASLSFVRDLLNRKPIYDRMLAFFEGDEGREANR</sequence>
<dbReference type="InterPro" id="IPR050293">
    <property type="entry name" value="LIPOR_BchN/ChlN"/>
</dbReference>
<dbReference type="Gene3D" id="3.40.50.1980">
    <property type="entry name" value="Nitrogenase molybdenum iron protein domain"/>
    <property type="match status" value="2"/>
</dbReference>
<dbReference type="GO" id="GO:0016731">
    <property type="term" value="F:oxidoreductase activity, acting on iron-sulfur proteins as donors, NAD or NADP as acceptor"/>
    <property type="evidence" value="ECO:0007669"/>
    <property type="project" value="InterPro"/>
</dbReference>
<dbReference type="STRING" id="1707952.A6A03_14015"/>
<dbReference type="GO" id="GO:0030494">
    <property type="term" value="P:bacteriochlorophyll biosynthetic process"/>
    <property type="evidence" value="ECO:0007669"/>
    <property type="project" value="InterPro"/>
</dbReference>
<dbReference type="GO" id="GO:0015979">
    <property type="term" value="P:photosynthesis"/>
    <property type="evidence" value="ECO:0007669"/>
    <property type="project" value="UniProtKB-KW"/>
</dbReference>
<dbReference type="SUPFAM" id="SSF53807">
    <property type="entry name" value="Helical backbone' metal receptor"/>
    <property type="match status" value="1"/>
</dbReference>
<dbReference type="AlphaFoldDB" id="A0A178MAG6"/>
<proteinExistence type="predicted"/>
<evidence type="ECO:0000313" key="5">
    <source>
        <dbReference type="EMBL" id="OAN45742.1"/>
    </source>
</evidence>
<keyword evidence="3" id="KW-0149">Chlorophyll biosynthesis</keyword>
<dbReference type="OrthoDB" id="5754220at2"/>
<keyword evidence="1" id="KW-0602">Photosynthesis</keyword>
<organism evidence="5 6">
    <name type="scientific">Chloroflexus islandicus</name>
    <dbReference type="NCBI Taxonomy" id="1707952"/>
    <lineage>
        <taxon>Bacteria</taxon>
        <taxon>Bacillati</taxon>
        <taxon>Chloroflexota</taxon>
        <taxon>Chloroflexia</taxon>
        <taxon>Chloroflexales</taxon>
        <taxon>Chloroflexineae</taxon>
        <taxon>Chloroflexaceae</taxon>
        <taxon>Chloroflexus</taxon>
    </lineage>
</organism>
<dbReference type="EMBL" id="LWQS01000052">
    <property type="protein sequence ID" value="OAN45742.1"/>
    <property type="molecule type" value="Genomic_DNA"/>
</dbReference>
<evidence type="ECO:0000256" key="3">
    <source>
        <dbReference type="ARBA" id="ARBA00023171"/>
    </source>
</evidence>
<name>A0A178MAG6_9CHLR</name>
<accession>A0A178MAG6</accession>
<keyword evidence="6" id="KW-1185">Reference proteome</keyword>
<dbReference type="NCBIfam" id="TIGR02015">
    <property type="entry name" value="BchY"/>
    <property type="match status" value="1"/>
</dbReference>
<dbReference type="Pfam" id="PF00148">
    <property type="entry name" value="Oxidored_nitro"/>
    <property type="match status" value="1"/>
</dbReference>
<dbReference type="InterPro" id="IPR010245">
    <property type="entry name" value="BchY"/>
</dbReference>
<feature type="domain" description="Nitrogenase/oxidoreductase component 1" evidence="4">
    <location>
        <begin position="32"/>
        <end position="408"/>
    </location>
</feature>
<reference evidence="5 6" key="1">
    <citation type="submission" date="2016-04" db="EMBL/GenBank/DDBJ databases">
        <title>Chloroflexus islandicus sp. nov., a thermophilic filamentous anoxygenic phototrophic bacterium from geyser Strokkur (Iceland).</title>
        <authorList>
            <person name="Gaisin V.A."/>
            <person name="Kalashnikov A.M."/>
            <person name="Sukhacheva M.V."/>
            <person name="Grouzdev D.S."/>
            <person name="Ivanov T.M."/>
            <person name="Kuznetsov B."/>
            <person name="Gorlenko V.M."/>
        </authorList>
    </citation>
    <scope>NUCLEOTIDE SEQUENCE [LARGE SCALE GENOMIC DNA]</scope>
    <source>
        <strain evidence="6">isl-2</strain>
    </source>
</reference>
<gene>
    <name evidence="5" type="ORF">A6A03_14015</name>
</gene>
<evidence type="ECO:0000256" key="1">
    <source>
        <dbReference type="ARBA" id="ARBA00022531"/>
    </source>
</evidence>
<evidence type="ECO:0000256" key="2">
    <source>
        <dbReference type="ARBA" id="ARBA00023002"/>
    </source>
</evidence>
<dbReference type="RefSeq" id="WP_066787220.1">
    <property type="nucleotide sequence ID" value="NZ_LWQS01000052.1"/>
</dbReference>
<comment type="caution">
    <text evidence="5">The sequence shown here is derived from an EMBL/GenBank/DDBJ whole genome shotgun (WGS) entry which is preliminary data.</text>
</comment>
<protein>
    <submittedName>
        <fullName evidence="5">Chlorophyllide reductase subunit Y</fullName>
    </submittedName>
</protein>